<comment type="catalytic activity">
    <reaction evidence="16">
        <text>L-threonyl-[protein] + ATP = O-phospho-L-threonyl-[protein] + ADP + H(+)</text>
        <dbReference type="Rhea" id="RHEA:46608"/>
        <dbReference type="Rhea" id="RHEA-COMP:11060"/>
        <dbReference type="Rhea" id="RHEA-COMP:11605"/>
        <dbReference type="ChEBI" id="CHEBI:15378"/>
        <dbReference type="ChEBI" id="CHEBI:30013"/>
        <dbReference type="ChEBI" id="CHEBI:30616"/>
        <dbReference type="ChEBI" id="CHEBI:61977"/>
        <dbReference type="ChEBI" id="CHEBI:456216"/>
        <dbReference type="EC" id="2.7.11.1"/>
    </reaction>
</comment>
<protein>
    <recommendedName>
        <fullName evidence="20">MAP/microtubule affinity-regulating kinase 3</fullName>
        <ecNumber evidence="5">2.7.11.1</ecNumber>
    </recommendedName>
</protein>
<dbReference type="GO" id="GO:0000226">
    <property type="term" value="P:microtubule cytoskeleton organization"/>
    <property type="evidence" value="ECO:0007669"/>
    <property type="project" value="TreeGrafter"/>
</dbReference>
<evidence type="ECO:0000256" key="17">
    <source>
        <dbReference type="ARBA" id="ARBA00048679"/>
    </source>
</evidence>
<dbReference type="SMART" id="SM00165">
    <property type="entry name" value="UBA"/>
    <property type="match status" value="1"/>
</dbReference>
<comment type="function">
    <text evidence="18">Serine/threonine-protein kinase. Involved in the specific phosphorylation of microtubule-associated proteins for MAP2 and MAP4. Phosphorylates the microtubule-associated protein MAPT/TAU. Phosphorylates CDC25C on 'Ser-216'. Regulates localization and activity of some histone deacetylases by mediating phosphorylation of HDAC7, promoting subsequent interaction between HDAC7 and 14-3-3 and export from the nucleus. Regulates localization and activity of MITF by mediating its phosphorylation, promoting subsequent interaction between MITF and 14-3-3 and retention in the cytosol. Negatively regulates the Hippo signaling pathway and antagonizes the phosphorylation of LATS1. Cooperates with DLG5 to inhibit the kinase activity of STK3/MST2 toward LATS1. Phosphorylates PKP2 and KSR1.</text>
</comment>
<dbReference type="Pfam" id="PF00069">
    <property type="entry name" value="Pkinase"/>
    <property type="match status" value="1"/>
</dbReference>
<dbReference type="InterPro" id="IPR028375">
    <property type="entry name" value="KA1/Ssp2_C"/>
</dbReference>
<feature type="compositionally biased region" description="Polar residues" evidence="22">
    <location>
        <begin position="542"/>
        <end position="551"/>
    </location>
</feature>
<feature type="binding site" evidence="21">
    <location>
        <position position="72"/>
    </location>
    <ligand>
        <name>ATP</name>
        <dbReference type="ChEBI" id="CHEBI:30616"/>
    </ligand>
</feature>
<feature type="compositionally biased region" description="Low complexity" evidence="22">
    <location>
        <begin position="521"/>
        <end position="532"/>
    </location>
</feature>
<name>A0A3Q2QCN7_FUNHE</name>
<dbReference type="InterPro" id="IPR000719">
    <property type="entry name" value="Prot_kinase_dom"/>
</dbReference>
<evidence type="ECO:0000256" key="1">
    <source>
        <dbReference type="ARBA" id="ARBA00004236"/>
    </source>
</evidence>
<dbReference type="InterPro" id="IPR001772">
    <property type="entry name" value="KA1_dom"/>
</dbReference>
<keyword evidence="8" id="KW-0723">Serine/threonine-protein kinase</keyword>
<dbReference type="Gene3D" id="1.10.8.10">
    <property type="entry name" value="DNA helicase RuvA subunit, C-terminal domain"/>
    <property type="match status" value="1"/>
</dbReference>
<dbReference type="InterPro" id="IPR017441">
    <property type="entry name" value="Protein_kinase_ATP_BS"/>
</dbReference>
<keyword evidence="11 21" id="KW-0547">Nucleotide-binding</keyword>
<accession>A0A3Q2QCN7</accession>
<feature type="region of interest" description="Disordered" evidence="22">
    <location>
        <begin position="1"/>
        <end position="33"/>
    </location>
</feature>
<dbReference type="Gene3D" id="1.10.510.10">
    <property type="entry name" value="Transferase(Phosphotransferase) domain 1"/>
    <property type="match status" value="1"/>
</dbReference>
<feature type="domain" description="KA1" evidence="25">
    <location>
        <begin position="683"/>
        <end position="732"/>
    </location>
</feature>
<dbReference type="PROSITE" id="PS50032">
    <property type="entry name" value="KA1"/>
    <property type="match status" value="1"/>
</dbReference>
<keyword evidence="12" id="KW-0418">Kinase</keyword>
<dbReference type="GO" id="GO:0050321">
    <property type="term" value="F:tau-protein kinase activity"/>
    <property type="evidence" value="ECO:0007669"/>
    <property type="project" value="TreeGrafter"/>
</dbReference>
<dbReference type="GO" id="GO:0030425">
    <property type="term" value="C:dendrite"/>
    <property type="evidence" value="ECO:0007669"/>
    <property type="project" value="UniProtKB-SubCell"/>
</dbReference>
<evidence type="ECO:0000256" key="12">
    <source>
        <dbReference type="ARBA" id="ARBA00022777"/>
    </source>
</evidence>
<dbReference type="GO" id="GO:0106310">
    <property type="term" value="F:protein serine kinase activity"/>
    <property type="evidence" value="ECO:0007669"/>
    <property type="project" value="RHEA"/>
</dbReference>
<dbReference type="PROSITE" id="PS50011">
    <property type="entry name" value="PROTEIN_KINASE_DOM"/>
    <property type="match status" value="1"/>
</dbReference>
<evidence type="ECO:0000256" key="8">
    <source>
        <dbReference type="ARBA" id="ARBA00022527"/>
    </source>
</evidence>
<evidence type="ECO:0000256" key="10">
    <source>
        <dbReference type="ARBA" id="ARBA00022679"/>
    </source>
</evidence>
<dbReference type="InterPro" id="IPR011009">
    <property type="entry name" value="Kinase-like_dom_sf"/>
</dbReference>
<evidence type="ECO:0000256" key="3">
    <source>
        <dbReference type="ARBA" id="ARBA00004496"/>
    </source>
</evidence>
<feature type="compositionally biased region" description="Polar residues" evidence="22">
    <location>
        <begin position="494"/>
        <end position="507"/>
    </location>
</feature>
<reference evidence="26" key="1">
    <citation type="submission" date="2025-08" db="UniProtKB">
        <authorList>
            <consortium name="Ensembl"/>
        </authorList>
    </citation>
    <scope>IDENTIFICATION</scope>
</reference>
<dbReference type="GeneTree" id="ENSGT00940000155031"/>
<dbReference type="Gene3D" id="3.30.200.20">
    <property type="entry name" value="Phosphorylase Kinase, domain 1"/>
    <property type="match status" value="1"/>
</dbReference>
<evidence type="ECO:0000256" key="22">
    <source>
        <dbReference type="SAM" id="MobiDB-lite"/>
    </source>
</evidence>
<dbReference type="FunFam" id="3.30.310.80:FF:000001">
    <property type="entry name" value="Non-specific serine/threonine protein kinase"/>
    <property type="match status" value="1"/>
</dbReference>
<evidence type="ECO:0000256" key="13">
    <source>
        <dbReference type="ARBA" id="ARBA00022840"/>
    </source>
</evidence>
<keyword evidence="7" id="KW-0963">Cytoplasm</keyword>
<dbReference type="EC" id="2.7.11.1" evidence="5"/>
<evidence type="ECO:0000256" key="20">
    <source>
        <dbReference type="ARBA" id="ARBA00071529"/>
    </source>
</evidence>
<evidence type="ECO:0000256" key="7">
    <source>
        <dbReference type="ARBA" id="ARBA00022490"/>
    </source>
</evidence>
<feature type="domain" description="UBA" evidence="24">
    <location>
        <begin position="313"/>
        <end position="352"/>
    </location>
</feature>
<feature type="compositionally biased region" description="Polar residues" evidence="22">
    <location>
        <begin position="446"/>
        <end position="466"/>
    </location>
</feature>
<dbReference type="Proteomes" id="UP000265000">
    <property type="component" value="Unplaced"/>
</dbReference>
<dbReference type="FunFam" id="1.10.510.10:FF:001032">
    <property type="entry name" value="KP78b, isoform A"/>
    <property type="match status" value="1"/>
</dbReference>
<feature type="region of interest" description="Disordered" evidence="22">
    <location>
        <begin position="362"/>
        <end position="558"/>
    </location>
</feature>
<evidence type="ECO:0000256" key="18">
    <source>
        <dbReference type="ARBA" id="ARBA00054424"/>
    </source>
</evidence>
<feature type="compositionally biased region" description="Polar residues" evidence="22">
    <location>
        <begin position="1"/>
        <end position="16"/>
    </location>
</feature>
<comment type="catalytic activity">
    <reaction evidence="17">
        <text>L-seryl-[protein] + ATP = O-phospho-L-seryl-[protein] + ADP + H(+)</text>
        <dbReference type="Rhea" id="RHEA:17989"/>
        <dbReference type="Rhea" id="RHEA-COMP:9863"/>
        <dbReference type="Rhea" id="RHEA-COMP:11604"/>
        <dbReference type="ChEBI" id="CHEBI:15378"/>
        <dbReference type="ChEBI" id="CHEBI:29999"/>
        <dbReference type="ChEBI" id="CHEBI:30616"/>
        <dbReference type="ChEBI" id="CHEBI:83421"/>
        <dbReference type="ChEBI" id="CHEBI:456216"/>
        <dbReference type="EC" id="2.7.11.1"/>
    </reaction>
</comment>
<evidence type="ECO:0000256" key="2">
    <source>
        <dbReference type="ARBA" id="ARBA00004279"/>
    </source>
</evidence>
<evidence type="ECO:0000256" key="14">
    <source>
        <dbReference type="ARBA" id="ARBA00023136"/>
    </source>
</evidence>
<evidence type="ECO:0000256" key="19">
    <source>
        <dbReference type="ARBA" id="ARBA00063680"/>
    </source>
</evidence>
<keyword evidence="27" id="KW-1185">Reference proteome</keyword>
<dbReference type="SUPFAM" id="SSF103243">
    <property type="entry name" value="KA1-like"/>
    <property type="match status" value="1"/>
</dbReference>
<dbReference type="PROSITE" id="PS50030">
    <property type="entry name" value="UBA"/>
    <property type="match status" value="1"/>
</dbReference>
<evidence type="ECO:0000256" key="21">
    <source>
        <dbReference type="PROSITE-ProRule" id="PRU10141"/>
    </source>
</evidence>
<dbReference type="PANTHER" id="PTHR24346">
    <property type="entry name" value="MAP/MICROTUBULE AFFINITY-REGULATING KINASE"/>
    <property type="match status" value="1"/>
</dbReference>
<dbReference type="PANTHER" id="PTHR24346:SF56">
    <property type="entry name" value="SERINE_THREONINE-PROTEIN KINASE MARK2"/>
    <property type="match status" value="1"/>
</dbReference>
<proteinExistence type="inferred from homology"/>
<keyword evidence="15" id="KW-0966">Cell projection</keyword>
<dbReference type="PROSITE" id="PS00108">
    <property type="entry name" value="PROTEIN_KINASE_ST"/>
    <property type="match status" value="1"/>
</dbReference>
<evidence type="ECO:0000256" key="15">
    <source>
        <dbReference type="ARBA" id="ARBA00023273"/>
    </source>
</evidence>
<comment type="subcellular location">
    <subcellularLocation>
        <location evidence="1">Cell membrane</location>
    </subcellularLocation>
    <subcellularLocation>
        <location evidence="2">Cell projection</location>
        <location evidence="2">Dendrite</location>
    </subcellularLocation>
    <subcellularLocation>
        <location evidence="3">Cytoplasm</location>
    </subcellularLocation>
</comment>
<keyword evidence="14" id="KW-0472">Membrane</keyword>
<evidence type="ECO:0000259" key="25">
    <source>
        <dbReference type="PROSITE" id="PS50032"/>
    </source>
</evidence>
<dbReference type="InterPro" id="IPR015940">
    <property type="entry name" value="UBA"/>
</dbReference>
<evidence type="ECO:0000256" key="9">
    <source>
        <dbReference type="ARBA" id="ARBA00022553"/>
    </source>
</evidence>
<comment type="similarity">
    <text evidence="4">Belongs to the protein kinase superfamily. CAMK Ser/Thr protein kinase family. SNF1 subfamily.</text>
</comment>
<feature type="region of interest" description="Disordered" evidence="22">
    <location>
        <begin position="581"/>
        <end position="638"/>
    </location>
</feature>
<feature type="compositionally biased region" description="Low complexity" evidence="22">
    <location>
        <begin position="422"/>
        <end position="435"/>
    </location>
</feature>
<dbReference type="FunFam" id="1.10.8.10:FF:000005">
    <property type="entry name" value="Non-specific serine/threonine protein kinase"/>
    <property type="match status" value="1"/>
</dbReference>
<evidence type="ECO:0000256" key="4">
    <source>
        <dbReference type="ARBA" id="ARBA00006234"/>
    </source>
</evidence>
<dbReference type="CDD" id="cd14072">
    <property type="entry name" value="STKc_MARK"/>
    <property type="match status" value="1"/>
</dbReference>
<dbReference type="AlphaFoldDB" id="A0A3Q2QCN7"/>
<evidence type="ECO:0000256" key="11">
    <source>
        <dbReference type="ARBA" id="ARBA00022741"/>
    </source>
</evidence>
<dbReference type="SUPFAM" id="SSF56112">
    <property type="entry name" value="Protein kinase-like (PK-like)"/>
    <property type="match status" value="1"/>
</dbReference>
<dbReference type="Gene3D" id="3.30.310.80">
    <property type="entry name" value="Kinase associated domain 1, KA1"/>
    <property type="match status" value="1"/>
</dbReference>
<dbReference type="SMART" id="SM00220">
    <property type="entry name" value="S_TKc"/>
    <property type="match status" value="1"/>
</dbReference>
<dbReference type="InterPro" id="IPR008271">
    <property type="entry name" value="Ser/Thr_kinase_AS"/>
</dbReference>
<feature type="compositionally biased region" description="Polar residues" evidence="22">
    <location>
        <begin position="398"/>
        <end position="413"/>
    </location>
</feature>
<dbReference type="InterPro" id="IPR049508">
    <property type="entry name" value="MARK1-4_cat"/>
</dbReference>
<dbReference type="CDD" id="cd14406">
    <property type="entry name" value="UBA_MARK2"/>
    <property type="match status" value="1"/>
</dbReference>
<comment type="subunit">
    <text evidence="19">Interacts with MAPT/TAU. Interacts with DLG5 (via coiled-coil domain). Interacts with STK3/MST2 and STK4/MST1 in the presence of DLG5. Interacts with YWHAB, YWHAG, YWHAQ and YWHAZ. Interacts with PKP2 (via N-terminus). Interacts with CDC25C. Interacts with KSR1.</text>
</comment>
<feature type="compositionally biased region" description="Low complexity" evidence="22">
    <location>
        <begin position="599"/>
        <end position="613"/>
    </location>
</feature>
<dbReference type="FunFam" id="3.30.200.20:FF:000003">
    <property type="entry name" value="Non-specific serine/threonine protein kinase"/>
    <property type="match status" value="1"/>
</dbReference>
<evidence type="ECO:0000259" key="24">
    <source>
        <dbReference type="PROSITE" id="PS50030"/>
    </source>
</evidence>
<evidence type="ECO:0000313" key="26">
    <source>
        <dbReference type="Ensembl" id="ENSFHEP00000024047.1"/>
    </source>
</evidence>
<evidence type="ECO:0000256" key="16">
    <source>
        <dbReference type="ARBA" id="ARBA00047899"/>
    </source>
</evidence>
<evidence type="ECO:0000256" key="5">
    <source>
        <dbReference type="ARBA" id="ARBA00012513"/>
    </source>
</evidence>
<dbReference type="PROSITE" id="PS00107">
    <property type="entry name" value="PROTEIN_KINASE_ATP"/>
    <property type="match status" value="1"/>
</dbReference>
<reference evidence="26" key="2">
    <citation type="submission" date="2025-09" db="UniProtKB">
        <authorList>
            <consortium name="Ensembl"/>
        </authorList>
    </citation>
    <scope>IDENTIFICATION</scope>
</reference>
<evidence type="ECO:0000259" key="23">
    <source>
        <dbReference type="PROSITE" id="PS50011"/>
    </source>
</evidence>
<evidence type="ECO:0000256" key="6">
    <source>
        <dbReference type="ARBA" id="ARBA00022475"/>
    </source>
</evidence>
<keyword evidence="9" id="KW-0597">Phosphoprotein</keyword>
<keyword evidence="13 21" id="KW-0067">ATP-binding</keyword>
<organism evidence="26 27">
    <name type="scientific">Fundulus heteroclitus</name>
    <name type="common">Killifish</name>
    <name type="synonym">Mummichog</name>
    <dbReference type="NCBI Taxonomy" id="8078"/>
    <lineage>
        <taxon>Eukaryota</taxon>
        <taxon>Metazoa</taxon>
        <taxon>Chordata</taxon>
        <taxon>Craniata</taxon>
        <taxon>Vertebrata</taxon>
        <taxon>Euteleostomi</taxon>
        <taxon>Actinopterygii</taxon>
        <taxon>Neopterygii</taxon>
        <taxon>Teleostei</taxon>
        <taxon>Neoteleostei</taxon>
        <taxon>Acanthomorphata</taxon>
        <taxon>Ovalentaria</taxon>
        <taxon>Atherinomorphae</taxon>
        <taxon>Cyprinodontiformes</taxon>
        <taxon>Fundulidae</taxon>
        <taxon>Fundulus</taxon>
    </lineage>
</organism>
<feature type="domain" description="Protein kinase" evidence="23">
    <location>
        <begin position="43"/>
        <end position="294"/>
    </location>
</feature>
<keyword evidence="6" id="KW-1003">Cell membrane</keyword>
<dbReference type="GO" id="GO:0005886">
    <property type="term" value="C:plasma membrane"/>
    <property type="evidence" value="ECO:0007669"/>
    <property type="project" value="UniProtKB-SubCell"/>
</dbReference>
<dbReference type="GO" id="GO:0005524">
    <property type="term" value="F:ATP binding"/>
    <property type="evidence" value="ECO:0007669"/>
    <property type="project" value="UniProtKB-UniRule"/>
</dbReference>
<dbReference type="Pfam" id="PF02149">
    <property type="entry name" value="KA1"/>
    <property type="match status" value="1"/>
</dbReference>
<keyword evidence="10" id="KW-0808">Transferase</keyword>
<dbReference type="Ensembl" id="ENSFHET00000008760.1">
    <property type="protein sequence ID" value="ENSFHEP00000024047.1"/>
    <property type="gene ID" value="ENSFHEG00000005444.1"/>
</dbReference>
<evidence type="ECO:0000313" key="27">
    <source>
        <dbReference type="Proteomes" id="UP000265000"/>
    </source>
</evidence>
<sequence>MSTRPSQGQVIEISTGQEHKSSSDRYSMSRCPPTDDVPHIGNYRLLKTIGKGNFAKVKLARHVLTGKEVAVKIIDKTQLNSSSLQKLFREVRIMKMLNHPNIVKLFEVIETEKTLYLVMEYASGGEVFDYLVAHGRMKEKEARAKFRQIVSAVQYCHQKCIVHRDLKAENLLLDADMNIKIADFGFSNEFTLGNKLDTFCGSPPYAAPELFQGKKYDGPEVDVWSLGVILYTLVSGSLPFDGQNLKELRERVLRGKYRIPFYMSTDCENLLKKFLILNPSKRGSLEQIMRDRWMNVGYEEDELKPYIEPQPDYKDPKRTDKMLRMGYSQEEIQDSLVNQKYNEVMATFLLLDYRNSELDELPLKPRTGNDLGNINAPSPPHKVQRSVSSNQKPRRTTDQGSAYSKRGGQSDNRSATDDSGRKISSGSSSNKVAASPLGSSDRKKSATPSTNSILSTGTSRSRNSPLTERAPLGQSIQNGKDSAAPQRAPGASPSAHNISSATVSDRTNFPRGGVIRSTFHAGQQRGARDQQGSAYPGGPASPSLSHGNSQARRTHGATGLFSKFTSKFVRKNLSLRFPRRSVLSSAVDKSEKTSGGVLSSSSNNDENNSSPGSGNTGGTGTPPANASQKEAAKPRSLRFTWSMKTTSSMEPSEMMREIRKVLDSNSCEYELRERYMLLCMSGNPAHDDFVQWEMEVCKLPRLSLNGVRFKRISGTSIAFKNIASKIANELKL</sequence>
<dbReference type="GO" id="GO:0035556">
    <property type="term" value="P:intracellular signal transduction"/>
    <property type="evidence" value="ECO:0007669"/>
    <property type="project" value="TreeGrafter"/>
</dbReference>
<dbReference type="GO" id="GO:0005737">
    <property type="term" value="C:cytoplasm"/>
    <property type="evidence" value="ECO:0007669"/>
    <property type="project" value="UniProtKB-SubCell"/>
</dbReference>